<gene>
    <name evidence="5" type="ORF">EA58_11370</name>
</gene>
<keyword evidence="3" id="KW-1133">Transmembrane helix</keyword>
<feature type="domain" description="M23ase beta-sheet core" evidence="4">
    <location>
        <begin position="168"/>
        <end position="263"/>
    </location>
</feature>
<protein>
    <submittedName>
        <fullName evidence="5">Peptidase M23</fullName>
    </submittedName>
</protein>
<feature type="coiled-coil region" evidence="2">
    <location>
        <begin position="53"/>
        <end position="94"/>
    </location>
</feature>
<dbReference type="InterPro" id="IPR016047">
    <property type="entry name" value="M23ase_b-sheet_dom"/>
</dbReference>
<evidence type="ECO:0000256" key="1">
    <source>
        <dbReference type="ARBA" id="ARBA00022729"/>
    </source>
</evidence>
<keyword evidence="1" id="KW-0732">Signal</keyword>
<dbReference type="Gene3D" id="2.70.70.10">
    <property type="entry name" value="Glucose Permease (Domain IIA)"/>
    <property type="match status" value="1"/>
</dbReference>
<comment type="caution">
    <text evidence="5">The sequence shown here is derived from an EMBL/GenBank/DDBJ whole genome shotgun (WGS) entry which is preliminary data.</text>
</comment>
<keyword evidence="3" id="KW-0472">Membrane</keyword>
<dbReference type="EMBL" id="JMIB01000021">
    <property type="protein sequence ID" value="KDM91615.1"/>
    <property type="molecule type" value="Genomic_DNA"/>
</dbReference>
<dbReference type="PANTHER" id="PTHR21666:SF289">
    <property type="entry name" value="L-ALA--D-GLU ENDOPEPTIDASE"/>
    <property type="match status" value="1"/>
</dbReference>
<sequence>MKDQLTISISTINGSYHFQLGKYLRRNLVATFLLFLVTVVVMAFSIQYLWTAVNQTEQEKTQLSRHANELKDEISSLESDRQSLEQNLADRRYELEQITGRVNDLENVLGIDTETEQPLNDRLDTAALNSAVRVAMLKVIPNGSPMDYRRISSSYGSRNHPVFGNKRRHLGIDLSSSSGTAVYAPADGVIELVRPSKKGYGNLLKVDHGYGFMTLYAHLKTFKVKTGDFVRKGDLIALSGNSGTSTGPHLHYEVRFLGRALNPKYFINWGPDNFDYLFNHERSIQWDSLVKVLETQVSTQLQLSLHKAVPSKGISN</sequence>
<keyword evidence="2" id="KW-0175">Coiled coil</keyword>
<evidence type="ECO:0000259" key="4">
    <source>
        <dbReference type="Pfam" id="PF01551"/>
    </source>
</evidence>
<dbReference type="Proteomes" id="UP000027192">
    <property type="component" value="Unassembled WGS sequence"/>
</dbReference>
<evidence type="ECO:0000313" key="5">
    <source>
        <dbReference type="EMBL" id="KDM91615.1"/>
    </source>
</evidence>
<dbReference type="SUPFAM" id="SSF51261">
    <property type="entry name" value="Duplicated hybrid motif"/>
    <property type="match status" value="1"/>
</dbReference>
<dbReference type="InterPro" id="IPR011055">
    <property type="entry name" value="Dup_hybrid_motif"/>
</dbReference>
<dbReference type="GO" id="GO:0004222">
    <property type="term" value="F:metalloendopeptidase activity"/>
    <property type="evidence" value="ECO:0007669"/>
    <property type="project" value="TreeGrafter"/>
</dbReference>
<dbReference type="Pfam" id="PF01551">
    <property type="entry name" value="Peptidase_M23"/>
    <property type="match status" value="1"/>
</dbReference>
<evidence type="ECO:0000256" key="2">
    <source>
        <dbReference type="SAM" id="Coils"/>
    </source>
</evidence>
<dbReference type="PANTHER" id="PTHR21666">
    <property type="entry name" value="PEPTIDASE-RELATED"/>
    <property type="match status" value="1"/>
</dbReference>
<evidence type="ECO:0000313" key="6">
    <source>
        <dbReference type="Proteomes" id="UP000027192"/>
    </source>
</evidence>
<organism evidence="5 6">
    <name type="scientific">Photobacterium galatheae</name>
    <dbReference type="NCBI Taxonomy" id="1654360"/>
    <lineage>
        <taxon>Bacteria</taxon>
        <taxon>Pseudomonadati</taxon>
        <taxon>Pseudomonadota</taxon>
        <taxon>Gammaproteobacteria</taxon>
        <taxon>Vibrionales</taxon>
        <taxon>Vibrionaceae</taxon>
        <taxon>Photobacterium</taxon>
    </lineage>
</organism>
<reference evidence="5 6" key="1">
    <citation type="submission" date="2014-04" db="EMBL/GenBank/DDBJ databases">
        <title>Draft genome sequence of Photobacterium halotolerans S2753: a solonamide, ngercheumicin and holomycin producer.</title>
        <authorList>
            <person name="Machado H.R."/>
            <person name="Gram L."/>
        </authorList>
    </citation>
    <scope>NUCLEOTIDE SEQUENCE [LARGE SCALE GENOMIC DNA]</scope>
    <source>
        <strain evidence="5 6">S2753</strain>
    </source>
</reference>
<dbReference type="InterPro" id="IPR050570">
    <property type="entry name" value="Cell_wall_metabolism_enzyme"/>
</dbReference>
<dbReference type="STRING" id="1654360.EA58_11370"/>
<dbReference type="RefSeq" id="WP_036752361.1">
    <property type="nucleotide sequence ID" value="NZ_JAGSGC010000006.1"/>
</dbReference>
<evidence type="ECO:0000256" key="3">
    <source>
        <dbReference type="SAM" id="Phobius"/>
    </source>
</evidence>
<feature type="transmembrane region" description="Helical" evidence="3">
    <location>
        <begin position="28"/>
        <end position="50"/>
    </location>
</feature>
<dbReference type="OrthoDB" id="9805070at2"/>
<keyword evidence="6" id="KW-1185">Reference proteome</keyword>
<dbReference type="AlphaFoldDB" id="A0A066RMF6"/>
<proteinExistence type="predicted"/>
<accession>A0A066RMF6</accession>
<dbReference type="CDD" id="cd12797">
    <property type="entry name" value="M23_peptidase"/>
    <property type="match status" value="1"/>
</dbReference>
<dbReference type="FunFam" id="2.70.70.10:FF:000006">
    <property type="entry name" value="M23 family peptidase"/>
    <property type="match status" value="1"/>
</dbReference>
<keyword evidence="3" id="KW-0812">Transmembrane</keyword>
<name>A0A066RMF6_9GAMM</name>